<proteinExistence type="inferred from homology"/>
<feature type="transmembrane region" description="Helical" evidence="8">
    <location>
        <begin position="329"/>
        <end position="346"/>
    </location>
</feature>
<reference evidence="9" key="1">
    <citation type="submission" date="2021-01" db="EMBL/GenBank/DDBJ databases">
        <title>Fulvivirga kasyanovii gen. nov., sp nov., a novel member of the phylum Bacteroidetes isolated from seawater in a mussel farm.</title>
        <authorList>
            <person name="Zhao L.-H."/>
            <person name="Wang Z.-J."/>
        </authorList>
    </citation>
    <scope>NUCLEOTIDE SEQUENCE</scope>
    <source>
        <strain evidence="9">29W222</strain>
    </source>
</reference>
<feature type="transmembrane region" description="Helical" evidence="8">
    <location>
        <begin position="452"/>
        <end position="472"/>
    </location>
</feature>
<feature type="transmembrane region" description="Helical" evidence="8">
    <location>
        <begin position="75"/>
        <end position="94"/>
    </location>
</feature>
<organism evidence="9 10">
    <name type="scientific">Fulvivirga marina</name>
    <dbReference type="NCBI Taxonomy" id="2494733"/>
    <lineage>
        <taxon>Bacteria</taxon>
        <taxon>Pseudomonadati</taxon>
        <taxon>Bacteroidota</taxon>
        <taxon>Cytophagia</taxon>
        <taxon>Cytophagales</taxon>
        <taxon>Fulvivirgaceae</taxon>
        <taxon>Fulvivirga</taxon>
    </lineage>
</organism>
<evidence type="ECO:0000313" key="10">
    <source>
        <dbReference type="Proteomes" id="UP000614216"/>
    </source>
</evidence>
<evidence type="ECO:0000256" key="4">
    <source>
        <dbReference type="ARBA" id="ARBA00022692"/>
    </source>
</evidence>
<keyword evidence="7" id="KW-0808">Transferase</keyword>
<feature type="transmembrane region" description="Helical" evidence="8">
    <location>
        <begin position="358"/>
        <end position="377"/>
    </location>
</feature>
<evidence type="ECO:0000256" key="2">
    <source>
        <dbReference type="ARBA" id="ARBA00010323"/>
    </source>
</evidence>
<dbReference type="GO" id="GO:0042121">
    <property type="term" value="P:alginic acid biosynthetic process"/>
    <property type="evidence" value="ECO:0007669"/>
    <property type="project" value="InterPro"/>
</dbReference>
<feature type="transmembrane region" description="Helical" evidence="8">
    <location>
        <begin position="9"/>
        <end position="30"/>
    </location>
</feature>
<evidence type="ECO:0000256" key="8">
    <source>
        <dbReference type="SAM" id="Phobius"/>
    </source>
</evidence>
<feature type="transmembrane region" description="Helical" evidence="8">
    <location>
        <begin position="420"/>
        <end position="440"/>
    </location>
</feature>
<name>A0A937KE90_9BACT</name>
<dbReference type="InterPro" id="IPR004299">
    <property type="entry name" value="MBOAT_fam"/>
</dbReference>
<evidence type="ECO:0000256" key="7">
    <source>
        <dbReference type="PIRNR" id="PIRNR016636"/>
    </source>
</evidence>
<comment type="caution">
    <text evidence="9">The sequence shown here is derived from an EMBL/GenBank/DDBJ whole genome shotgun (WGS) entry which is preliminary data.</text>
</comment>
<keyword evidence="3 7" id="KW-1003">Cell membrane</keyword>
<evidence type="ECO:0000313" key="9">
    <source>
        <dbReference type="EMBL" id="MBL6446870.1"/>
    </source>
</evidence>
<evidence type="ECO:0000256" key="5">
    <source>
        <dbReference type="ARBA" id="ARBA00022989"/>
    </source>
</evidence>
<dbReference type="Proteomes" id="UP000614216">
    <property type="component" value="Unassembled WGS sequence"/>
</dbReference>
<dbReference type="InterPro" id="IPR024194">
    <property type="entry name" value="Ac/AlaTfrase_AlgI/DltB"/>
</dbReference>
<dbReference type="InterPro" id="IPR051085">
    <property type="entry name" value="MB_O-acyltransferase"/>
</dbReference>
<protein>
    <submittedName>
        <fullName evidence="9">MBOAT family protein</fullName>
    </submittedName>
</protein>
<accession>A0A937KE90</accession>
<keyword evidence="6 7" id="KW-0472">Membrane</keyword>
<keyword evidence="5 8" id="KW-1133">Transmembrane helix</keyword>
<comment type="similarity">
    <text evidence="2 7">Belongs to the membrane-bound acyltransferase family.</text>
</comment>
<feature type="transmembrane region" description="Helical" evidence="8">
    <location>
        <begin position="308"/>
        <end position="323"/>
    </location>
</feature>
<dbReference type="PIRSF" id="PIRSF016636">
    <property type="entry name" value="AlgI_DltB"/>
    <property type="match status" value="1"/>
</dbReference>
<dbReference type="EMBL" id="JAEUGD010000042">
    <property type="protein sequence ID" value="MBL6446870.1"/>
    <property type="molecule type" value="Genomic_DNA"/>
</dbReference>
<evidence type="ECO:0000256" key="1">
    <source>
        <dbReference type="ARBA" id="ARBA00004651"/>
    </source>
</evidence>
<feature type="transmembrane region" description="Helical" evidence="8">
    <location>
        <begin position="36"/>
        <end position="55"/>
    </location>
</feature>
<dbReference type="GO" id="GO:0016746">
    <property type="term" value="F:acyltransferase activity"/>
    <property type="evidence" value="ECO:0007669"/>
    <property type="project" value="UniProtKB-KW"/>
</dbReference>
<dbReference type="PANTHER" id="PTHR13285:SF18">
    <property type="entry name" value="PROTEIN-CYSTEINE N-PALMITOYLTRANSFERASE RASP"/>
    <property type="match status" value="1"/>
</dbReference>
<keyword evidence="4 8" id="KW-0812">Transmembrane</keyword>
<dbReference type="AlphaFoldDB" id="A0A937KE90"/>
<gene>
    <name evidence="9" type="ORF">JMN32_11140</name>
</gene>
<dbReference type="PIRSF" id="PIRSF500217">
    <property type="entry name" value="AlgI"/>
    <property type="match status" value="1"/>
</dbReference>
<dbReference type="InterPro" id="IPR028362">
    <property type="entry name" value="AlgI"/>
</dbReference>
<comment type="subcellular location">
    <subcellularLocation>
        <location evidence="1">Cell membrane</location>
        <topology evidence="1">Multi-pass membrane protein</topology>
    </subcellularLocation>
</comment>
<keyword evidence="10" id="KW-1185">Reference proteome</keyword>
<keyword evidence="7" id="KW-0012">Acyltransferase</keyword>
<evidence type="ECO:0000256" key="3">
    <source>
        <dbReference type="ARBA" id="ARBA00022475"/>
    </source>
</evidence>
<dbReference type="GO" id="GO:0005886">
    <property type="term" value="C:plasma membrane"/>
    <property type="evidence" value="ECO:0007669"/>
    <property type="project" value="UniProtKB-SubCell"/>
</dbReference>
<evidence type="ECO:0000256" key="6">
    <source>
        <dbReference type="ARBA" id="ARBA00023136"/>
    </source>
</evidence>
<dbReference type="PANTHER" id="PTHR13285">
    <property type="entry name" value="ACYLTRANSFERASE"/>
    <property type="match status" value="1"/>
</dbReference>
<dbReference type="Pfam" id="PF03062">
    <property type="entry name" value="MBOAT"/>
    <property type="match status" value="1"/>
</dbReference>
<sequence length="481" mass="56193">MLFNSLDYLLFLPLVVGLYYSLPIRFRWILLLAASYYFYMCWKAEYIILIFLSTLVDYHIARQIFSEAKKTTKQILLGISLSVNLGVLIAFKYYNFFSHNINEVLSTVNVLGRLPYYDLLLPVGISFYTFQTLSYTIDVYHGRIQPQNHFGKFAVFVSFFPQLVAGPIERASHLIPQLDKKVEFSYRNAVSGLRRILWGMFKKVVVADRLAIIVDHVYGSHEEQTGFSLLIASYLFAFQIYCDFSGYSDIAIGSARLLGIDLMENFRRPYFSRSISEFWSRWHISLSTWFRDYVYIPLGGNRVSMRRVYINILIVFLVSGLWHGANWTFVVWGALHGVYLIFERVLKNKVRFNNSLFVQSVQILICFHLVVFGWIFFRSESVEQSISIIASIFDVEQWRVSFSYFEQLKIHKPVVTIPKFLTTLCMLTLLIIGDMILSYLKLKKAFFALSRPYRWGVYIIVILLIVLVGNHGESEFIYFQF</sequence>